<dbReference type="GO" id="GO:0005829">
    <property type="term" value="C:cytosol"/>
    <property type="evidence" value="ECO:0007669"/>
    <property type="project" value="TreeGrafter"/>
</dbReference>
<dbReference type="EMBL" id="GGEC01014338">
    <property type="protein sequence ID" value="MBW94821.1"/>
    <property type="molecule type" value="Transcribed_RNA"/>
</dbReference>
<protein>
    <recommendedName>
        <fullName evidence="1">holo-[acyl-carrier-protein] synthase</fullName>
        <ecNumber evidence="1">2.7.8.7</ecNumber>
    </recommendedName>
</protein>
<dbReference type="GO" id="GO:0008897">
    <property type="term" value="F:holo-[acyl-carrier-protein] synthase activity"/>
    <property type="evidence" value="ECO:0007669"/>
    <property type="project" value="UniProtKB-EC"/>
</dbReference>
<sequence>MLRRLIYQHGVEHMYNQEHRANFLYPMNIHCFFQRNLYSSSSLSTLQLPSRMETHIWYVVPDEIRSAALLNRYMEILPQSEKDNVLSMSGDHLQKRVLLARALVRTTIARYQMNHHVDPRTLKFRKNNYGKPEHRWSGKVMMRGTNHHYILISLTLLL</sequence>
<dbReference type="EMBL" id="GGEC01014336">
    <property type="protein sequence ID" value="MBW94819.1"/>
    <property type="molecule type" value="Transcribed_RNA"/>
</dbReference>
<proteinExistence type="predicted"/>
<dbReference type="PANTHER" id="PTHR12215:SF15">
    <property type="entry name" value="4'-PHOSPHOPANTETHEINYL TRANSFERASE SUPERFAMILY-RELATED"/>
    <property type="match status" value="1"/>
</dbReference>
<evidence type="ECO:0000256" key="1">
    <source>
        <dbReference type="ARBA" id="ARBA00013172"/>
    </source>
</evidence>
<dbReference type="AlphaFoldDB" id="A0A2P2JMY7"/>
<dbReference type="EC" id="2.7.8.7" evidence="1"/>
<dbReference type="SUPFAM" id="SSF56214">
    <property type="entry name" value="4'-phosphopantetheinyl transferase"/>
    <property type="match status" value="1"/>
</dbReference>
<organism evidence="2">
    <name type="scientific">Rhizophora mucronata</name>
    <name type="common">Asiatic mangrove</name>
    <dbReference type="NCBI Taxonomy" id="61149"/>
    <lineage>
        <taxon>Eukaryota</taxon>
        <taxon>Viridiplantae</taxon>
        <taxon>Streptophyta</taxon>
        <taxon>Embryophyta</taxon>
        <taxon>Tracheophyta</taxon>
        <taxon>Spermatophyta</taxon>
        <taxon>Magnoliopsida</taxon>
        <taxon>eudicotyledons</taxon>
        <taxon>Gunneridae</taxon>
        <taxon>Pentapetalae</taxon>
        <taxon>rosids</taxon>
        <taxon>fabids</taxon>
        <taxon>Malpighiales</taxon>
        <taxon>Rhizophoraceae</taxon>
        <taxon>Rhizophora</taxon>
    </lineage>
</organism>
<dbReference type="PANTHER" id="PTHR12215">
    <property type="entry name" value="PHOSPHOPANTETHEINE TRANSFERASE"/>
    <property type="match status" value="1"/>
</dbReference>
<dbReference type="InterPro" id="IPR050559">
    <property type="entry name" value="P-Pant_transferase_sf"/>
</dbReference>
<name>A0A2P2JMY7_RHIMU</name>
<reference evidence="2" key="1">
    <citation type="submission" date="2018-02" db="EMBL/GenBank/DDBJ databases">
        <title>Rhizophora mucronata_Transcriptome.</title>
        <authorList>
            <person name="Meera S.P."/>
            <person name="Sreeshan A."/>
            <person name="Augustine A."/>
        </authorList>
    </citation>
    <scope>NUCLEOTIDE SEQUENCE</scope>
    <source>
        <tissue evidence="2">Leaf</tissue>
    </source>
</reference>
<dbReference type="Gene3D" id="3.90.470.20">
    <property type="entry name" value="4'-phosphopantetheinyl transferase domain"/>
    <property type="match status" value="1"/>
</dbReference>
<accession>A0A2P2JMY7</accession>
<dbReference type="InterPro" id="IPR037143">
    <property type="entry name" value="4-PPantetheinyl_Trfase_dom_sf"/>
</dbReference>
<dbReference type="GO" id="GO:0000287">
    <property type="term" value="F:magnesium ion binding"/>
    <property type="evidence" value="ECO:0007669"/>
    <property type="project" value="InterPro"/>
</dbReference>
<evidence type="ECO:0000313" key="2">
    <source>
        <dbReference type="EMBL" id="MBW94819.1"/>
    </source>
</evidence>
<dbReference type="GO" id="GO:0019878">
    <property type="term" value="P:lysine biosynthetic process via aminoadipic acid"/>
    <property type="evidence" value="ECO:0007669"/>
    <property type="project" value="TreeGrafter"/>
</dbReference>